<comment type="caution">
    <text evidence="4">The sequence shown here is derived from an EMBL/GenBank/DDBJ whole genome shotgun (WGS) entry which is preliminary data.</text>
</comment>
<dbReference type="PROSITE" id="PS51186">
    <property type="entry name" value="GNAT"/>
    <property type="match status" value="1"/>
</dbReference>
<keyword evidence="2" id="KW-0012">Acyltransferase</keyword>
<evidence type="ECO:0000256" key="1">
    <source>
        <dbReference type="ARBA" id="ARBA00022679"/>
    </source>
</evidence>
<evidence type="ECO:0000256" key="2">
    <source>
        <dbReference type="ARBA" id="ARBA00023315"/>
    </source>
</evidence>
<dbReference type="CDD" id="cd04301">
    <property type="entry name" value="NAT_SF"/>
    <property type="match status" value="1"/>
</dbReference>
<dbReference type="SUPFAM" id="SSF55729">
    <property type="entry name" value="Acyl-CoA N-acyltransferases (Nat)"/>
    <property type="match status" value="1"/>
</dbReference>
<organism evidence="4 5">
    <name type="scientific">Pseudolactococcus reticulitermitis</name>
    <dbReference type="NCBI Taxonomy" id="2025039"/>
    <lineage>
        <taxon>Bacteria</taxon>
        <taxon>Bacillati</taxon>
        <taxon>Bacillota</taxon>
        <taxon>Bacilli</taxon>
        <taxon>Lactobacillales</taxon>
        <taxon>Streptococcaceae</taxon>
        <taxon>Pseudolactococcus</taxon>
    </lineage>
</organism>
<keyword evidence="5" id="KW-1185">Reference proteome</keyword>
<reference evidence="5" key="1">
    <citation type="submission" date="2017-08" db="EMBL/GenBank/DDBJ databases">
        <title>Draft genome sequence of Lactococcus sp. strain Rs-Y01, isolated from the gut of the lower termite Reticulitermes speratus.</title>
        <authorList>
            <person name="Ohkuma M."/>
            <person name="Yuki M."/>
        </authorList>
    </citation>
    <scope>NUCLEOTIDE SEQUENCE [LARGE SCALE GENOMIC DNA]</scope>
    <source>
        <strain evidence="5">Rs-Y01</strain>
    </source>
</reference>
<dbReference type="GO" id="GO:0016747">
    <property type="term" value="F:acyltransferase activity, transferring groups other than amino-acyl groups"/>
    <property type="evidence" value="ECO:0007669"/>
    <property type="project" value="InterPro"/>
</dbReference>
<dbReference type="PANTHER" id="PTHR42919:SF8">
    <property type="entry name" value="N-ALPHA-ACETYLTRANSFERASE 50"/>
    <property type="match status" value="1"/>
</dbReference>
<name>A0A224X705_9LACT</name>
<evidence type="ECO:0000313" key="5">
    <source>
        <dbReference type="Proteomes" id="UP000218689"/>
    </source>
</evidence>
<accession>A0A224X705</accession>
<evidence type="ECO:0000259" key="3">
    <source>
        <dbReference type="PROSITE" id="PS51186"/>
    </source>
</evidence>
<gene>
    <name evidence="4" type="ORF">RsY01_839</name>
</gene>
<dbReference type="PANTHER" id="PTHR42919">
    <property type="entry name" value="N-ALPHA-ACETYLTRANSFERASE"/>
    <property type="match status" value="1"/>
</dbReference>
<evidence type="ECO:0000313" key="4">
    <source>
        <dbReference type="EMBL" id="GAX47240.1"/>
    </source>
</evidence>
<dbReference type="InterPro" id="IPR016181">
    <property type="entry name" value="Acyl_CoA_acyltransferase"/>
</dbReference>
<dbReference type="Pfam" id="PF00583">
    <property type="entry name" value="Acetyltransf_1"/>
    <property type="match status" value="1"/>
</dbReference>
<proteinExistence type="predicted"/>
<dbReference type="AlphaFoldDB" id="A0A224X705"/>
<dbReference type="Gene3D" id="3.40.630.30">
    <property type="match status" value="1"/>
</dbReference>
<dbReference type="EMBL" id="BEDT01000002">
    <property type="protein sequence ID" value="GAX47240.1"/>
    <property type="molecule type" value="Genomic_DNA"/>
</dbReference>
<feature type="domain" description="N-acetyltransferase" evidence="3">
    <location>
        <begin position="14"/>
        <end position="170"/>
    </location>
</feature>
<protein>
    <recommendedName>
        <fullName evidence="3">N-acetyltransferase domain-containing protein</fullName>
    </recommendedName>
</protein>
<keyword evidence="1" id="KW-0808">Transferase</keyword>
<dbReference type="OrthoDB" id="5419426at2"/>
<sequence length="171" mass="19768">MGKKLSEGLTYQKVETTKALEKLSELIQMIWPEVFTPVIGAAQVAYMLETYQSIEQIKREIDDGVQYEIISLDEEAVGYLAYELQENQLFISKVYLLASYRGQGLSRQAFNRLEDIARQESKDKLHLHVNRYNARAIAVYQHYGFDIDKAIDTPLGDFVLNDYWMTKTLSD</sequence>
<dbReference type="InterPro" id="IPR051556">
    <property type="entry name" value="N-term/lysine_N-AcTrnsfr"/>
</dbReference>
<dbReference type="Proteomes" id="UP000218689">
    <property type="component" value="Unassembled WGS sequence"/>
</dbReference>
<dbReference type="InterPro" id="IPR000182">
    <property type="entry name" value="GNAT_dom"/>
</dbReference>